<organism evidence="2 3">
    <name type="scientific">Symbiodinium microadriaticum</name>
    <name type="common">Dinoflagellate</name>
    <name type="synonym">Zooxanthella microadriatica</name>
    <dbReference type="NCBI Taxonomy" id="2951"/>
    <lineage>
        <taxon>Eukaryota</taxon>
        <taxon>Sar</taxon>
        <taxon>Alveolata</taxon>
        <taxon>Dinophyceae</taxon>
        <taxon>Suessiales</taxon>
        <taxon>Symbiodiniaceae</taxon>
        <taxon>Symbiodinium</taxon>
    </lineage>
</organism>
<name>A0A1Q9CKE5_SYMMI</name>
<evidence type="ECO:0000313" key="2">
    <source>
        <dbReference type="EMBL" id="OLP83401.1"/>
    </source>
</evidence>
<proteinExistence type="predicted"/>
<evidence type="ECO:0000313" key="3">
    <source>
        <dbReference type="Proteomes" id="UP000186817"/>
    </source>
</evidence>
<feature type="region of interest" description="Disordered" evidence="1">
    <location>
        <begin position="1"/>
        <end position="24"/>
    </location>
</feature>
<dbReference type="Proteomes" id="UP000186817">
    <property type="component" value="Unassembled WGS sequence"/>
</dbReference>
<gene>
    <name evidence="2" type="ORF">AK812_SmicGene35835</name>
</gene>
<comment type="caution">
    <text evidence="2">The sequence shown here is derived from an EMBL/GenBank/DDBJ whole genome shotgun (WGS) entry which is preliminary data.</text>
</comment>
<sequence>MAARQPVIAQGNGRQPFGATRSNGACTQAPVAKWQVGPGIDVLVRTRRVDYKRNDKGGMLEVRGVSRTASATNLPVTFTPTTTKRQQREHNSSVHVWWYLRREAPSKAGLRRLTMVASTAYCACQKENPFARSTSMFIHVVLQVNIVGYPRTRMQRDARSSTCGPVITAGFQASKACRHNKQLQAKAGTAAGRGIVAKAPPLLHRLGGTKVARNYGRAACGLACERHQQWQRCSIDVRKMQIERVRVSLTRVARCCQPRKNAPNSSLFRPRRRALRQEPGLRDDGRQLRSSALLPQGLLAQAFAPPDLIGPLSWDGAITRNGQIVPRV</sequence>
<dbReference type="AlphaFoldDB" id="A0A1Q9CKE5"/>
<reference evidence="2 3" key="1">
    <citation type="submission" date="2016-02" db="EMBL/GenBank/DDBJ databases">
        <title>Genome analysis of coral dinoflagellate symbionts highlights evolutionary adaptations to a symbiotic lifestyle.</title>
        <authorList>
            <person name="Aranda M."/>
            <person name="Li Y."/>
            <person name="Liew Y.J."/>
            <person name="Baumgarten S."/>
            <person name="Simakov O."/>
            <person name="Wilson M."/>
            <person name="Piel J."/>
            <person name="Ashoor H."/>
            <person name="Bougouffa S."/>
            <person name="Bajic V.B."/>
            <person name="Ryu T."/>
            <person name="Ravasi T."/>
            <person name="Bayer T."/>
            <person name="Micklem G."/>
            <person name="Kim H."/>
            <person name="Bhak J."/>
            <person name="Lajeunesse T.C."/>
            <person name="Voolstra C.R."/>
        </authorList>
    </citation>
    <scope>NUCLEOTIDE SEQUENCE [LARGE SCALE GENOMIC DNA]</scope>
    <source>
        <strain evidence="2 3">CCMP2467</strain>
    </source>
</reference>
<protein>
    <submittedName>
        <fullName evidence="2">Uncharacterized protein</fullName>
    </submittedName>
</protein>
<accession>A0A1Q9CKE5</accession>
<evidence type="ECO:0000256" key="1">
    <source>
        <dbReference type="SAM" id="MobiDB-lite"/>
    </source>
</evidence>
<keyword evidence="3" id="KW-1185">Reference proteome</keyword>
<dbReference type="EMBL" id="LSRX01001118">
    <property type="protein sequence ID" value="OLP83401.1"/>
    <property type="molecule type" value="Genomic_DNA"/>
</dbReference>